<organism evidence="1 2">
    <name type="scientific">Levilactobacillus tujiorum</name>
    <dbReference type="NCBI Taxonomy" id="2912243"/>
    <lineage>
        <taxon>Bacteria</taxon>
        <taxon>Bacillati</taxon>
        <taxon>Bacillota</taxon>
        <taxon>Bacilli</taxon>
        <taxon>Lactobacillales</taxon>
        <taxon>Lactobacillaceae</taxon>
        <taxon>Levilactobacillus</taxon>
    </lineage>
</organism>
<evidence type="ECO:0000313" key="2">
    <source>
        <dbReference type="Proteomes" id="UP000707477"/>
    </source>
</evidence>
<accession>A0ABX1L4C7</accession>
<dbReference type="EMBL" id="JAAVSD010000015">
    <property type="protein sequence ID" value="NLR29876.1"/>
    <property type="molecule type" value="Genomic_DNA"/>
</dbReference>
<comment type="caution">
    <text evidence="1">The sequence shown here is derived from an EMBL/GenBank/DDBJ whole genome shotgun (WGS) entry which is preliminary data.</text>
</comment>
<gene>
    <name evidence="1" type="ORF">HEQ44_06720</name>
</gene>
<proteinExistence type="predicted"/>
<name>A0ABX1L4C7_9LACO</name>
<keyword evidence="2" id="KW-1185">Reference proteome</keyword>
<dbReference type="RefSeq" id="WP_168849573.1">
    <property type="nucleotide sequence ID" value="NZ_JAAVSD010000015.1"/>
</dbReference>
<evidence type="ECO:0000313" key="1">
    <source>
        <dbReference type="EMBL" id="NLR29876.1"/>
    </source>
</evidence>
<dbReference type="Proteomes" id="UP000707477">
    <property type="component" value="Unassembled WGS sequence"/>
</dbReference>
<protein>
    <submittedName>
        <fullName evidence="1">Uncharacterized protein</fullName>
    </submittedName>
</protein>
<reference evidence="1 2" key="1">
    <citation type="submission" date="2020-03" db="EMBL/GenBank/DDBJ databases">
        <authorList>
            <person name="Zhang Z."/>
            <person name="Guo Z."/>
            <person name="Hou Q."/>
            <person name="Shen X."/>
        </authorList>
    </citation>
    <scope>NUCLEOTIDE SEQUENCE [LARGE SCALE GENOMIC DNA]</scope>
    <source>
        <strain evidence="1 2">HBUAS51329</strain>
    </source>
</reference>
<sequence>MAKDQDLYVQQVTLAAMDETMRLLCLTQARKSETMYLCLINRQRQYLTFRVSYHAARSGFLSIPTFAMAKRHVFEDELNDYFPKASWLDFRYADFFVLTVVKHSRRHHIRIQIDDLYSIFSAEREAMVFYQIRDSFRNKHAAASGFDEETNQVLRKLFATGLVSNYQKDNQTPEVYISEIGMRLLDFYASDYLERFMADYQRLDWDNISMPQDKKDR</sequence>